<dbReference type="PROSITE" id="PS51257">
    <property type="entry name" value="PROKAR_LIPOPROTEIN"/>
    <property type="match status" value="1"/>
</dbReference>
<accession>A0A0R1MJM7</accession>
<comment type="caution">
    <text evidence="3">The sequence shown here is derived from an EMBL/GenBank/DDBJ whole genome shotgun (WGS) entry which is preliminary data.</text>
</comment>
<dbReference type="Pfam" id="PF07537">
    <property type="entry name" value="CamS"/>
    <property type="match status" value="1"/>
</dbReference>
<keyword evidence="4" id="KW-1185">Reference proteome</keyword>
<dbReference type="OrthoDB" id="9795361at2"/>
<evidence type="ECO:0000256" key="1">
    <source>
        <dbReference type="SAM" id="MobiDB-lite"/>
    </source>
</evidence>
<evidence type="ECO:0000313" key="3">
    <source>
        <dbReference type="EMBL" id="KRL08160.1"/>
    </source>
</evidence>
<sequence>MKKVGVILGAALSVVLLAGCAKLDSATSTVKNAAKSASSSSGYQVTGKSADSEYQGVVENGKYLTSKARGVGISQNSDNLLNLKSFESGLTQISKTKYSTSNYVFREGQLLSSTTVENWLGRKSKSNSTGLNPEDNGQTDADKRNPIYIQQIEEQDYMKEVDGKLQLAGITIGIGMNSKDYYQKEEYGATYTTTISKEKMISEGQQAAAKVLERLRKTSGVSENTPIIIAMFQQATNDSLVGGSFYQYTYVANGSTISDWNSLNYKSYVFPETSVSSVPNDNDETSFESFKKQVQNFFPNLAGVTAQAEYKNKTLQGMNVNITTQFYSLTEITSFTQYLAQAAKTYLPSGIPIDITVKGTDGAVQSFLARKSDESSFYTHVFGSY</sequence>
<protein>
    <submittedName>
        <fullName evidence="3">Lipoprotein, pheromone</fullName>
    </submittedName>
</protein>
<dbReference type="CDD" id="cd13440">
    <property type="entry name" value="CamS_repeat_2"/>
    <property type="match status" value="1"/>
</dbReference>
<dbReference type="STRING" id="1423759.FC92_GL000675"/>
<dbReference type="EMBL" id="AZDX01000002">
    <property type="protein sequence ID" value="KRL08160.1"/>
    <property type="molecule type" value="Genomic_DNA"/>
</dbReference>
<keyword evidence="3" id="KW-0449">Lipoprotein</keyword>
<dbReference type="CDD" id="cd13441">
    <property type="entry name" value="CamS_repeat_1"/>
    <property type="match status" value="1"/>
</dbReference>
<feature type="region of interest" description="Disordered" evidence="1">
    <location>
        <begin position="122"/>
        <end position="144"/>
    </location>
</feature>
<dbReference type="PATRIC" id="fig|1423759.3.peg.715"/>
<dbReference type="PIRSF" id="PIRSF012509">
    <property type="entry name" value="CamS"/>
    <property type="match status" value="1"/>
</dbReference>
<name>A0A0R1MJM7_9LACO</name>
<dbReference type="Gene3D" id="3.10.570.10">
    <property type="entry name" value="sex pheromone staph- cam373 precursor domain"/>
    <property type="match status" value="1"/>
</dbReference>
<feature type="compositionally biased region" description="Polar residues" evidence="1">
    <location>
        <begin position="126"/>
        <end position="139"/>
    </location>
</feature>
<evidence type="ECO:0000256" key="2">
    <source>
        <dbReference type="SAM" id="SignalP"/>
    </source>
</evidence>
<feature type="signal peptide" evidence="2">
    <location>
        <begin position="1"/>
        <end position="18"/>
    </location>
</feature>
<organism evidence="3 4">
    <name type="scientific">Liquorilactobacillus hordei DSM 19519</name>
    <dbReference type="NCBI Taxonomy" id="1423759"/>
    <lineage>
        <taxon>Bacteria</taxon>
        <taxon>Bacillati</taxon>
        <taxon>Bacillota</taxon>
        <taxon>Bacilli</taxon>
        <taxon>Lactobacillales</taxon>
        <taxon>Lactobacillaceae</taxon>
        <taxon>Liquorilactobacillus</taxon>
    </lineage>
</organism>
<dbReference type="GeneID" id="98310328"/>
<evidence type="ECO:0000313" key="4">
    <source>
        <dbReference type="Proteomes" id="UP000051448"/>
    </source>
</evidence>
<feature type="chain" id="PRO_5039429972" evidence="2">
    <location>
        <begin position="19"/>
        <end position="385"/>
    </location>
</feature>
<reference evidence="3 4" key="1">
    <citation type="journal article" date="2015" name="Genome Announc.">
        <title>Expanding the biotechnology potential of lactobacilli through comparative genomics of 213 strains and associated genera.</title>
        <authorList>
            <person name="Sun Z."/>
            <person name="Harris H.M."/>
            <person name="McCann A."/>
            <person name="Guo C."/>
            <person name="Argimon S."/>
            <person name="Zhang W."/>
            <person name="Yang X."/>
            <person name="Jeffery I.B."/>
            <person name="Cooney J.C."/>
            <person name="Kagawa T.F."/>
            <person name="Liu W."/>
            <person name="Song Y."/>
            <person name="Salvetti E."/>
            <person name="Wrobel A."/>
            <person name="Rasinkangas P."/>
            <person name="Parkhill J."/>
            <person name="Rea M.C."/>
            <person name="O'Sullivan O."/>
            <person name="Ritari J."/>
            <person name="Douillard F.P."/>
            <person name="Paul Ross R."/>
            <person name="Yang R."/>
            <person name="Briner A.E."/>
            <person name="Felis G.E."/>
            <person name="de Vos W.M."/>
            <person name="Barrangou R."/>
            <person name="Klaenhammer T.R."/>
            <person name="Caufield P.W."/>
            <person name="Cui Y."/>
            <person name="Zhang H."/>
            <person name="O'Toole P.W."/>
        </authorList>
    </citation>
    <scope>NUCLEOTIDE SEQUENCE [LARGE SCALE GENOMIC DNA]</scope>
    <source>
        <strain evidence="3 4">DSM 19519</strain>
    </source>
</reference>
<dbReference type="InterPro" id="IPR011426">
    <property type="entry name" value="CamS"/>
</dbReference>
<dbReference type="AlphaFoldDB" id="A0A0R1MJM7"/>
<dbReference type="RefSeq" id="WP_057868662.1">
    <property type="nucleotide sequence ID" value="NZ_AZDX01000002.1"/>
</dbReference>
<proteinExistence type="predicted"/>
<dbReference type="Proteomes" id="UP000051448">
    <property type="component" value="Unassembled WGS sequence"/>
</dbReference>
<gene>
    <name evidence="3" type="ORF">FC92_GL000675</name>
</gene>
<keyword evidence="2" id="KW-0732">Signal</keyword>